<name>A0ABY6BFQ2_9GAMM</name>
<keyword evidence="3" id="KW-1185">Reference proteome</keyword>
<dbReference type="RefSeq" id="WP_261695817.1">
    <property type="nucleotide sequence ID" value="NZ_CP104694.1"/>
</dbReference>
<protein>
    <submittedName>
        <fullName evidence="2">Uncharacterized protein</fullName>
    </submittedName>
</protein>
<proteinExistence type="predicted"/>
<dbReference type="EMBL" id="CP104694">
    <property type="protein sequence ID" value="UXI68858.1"/>
    <property type="molecule type" value="Genomic_DNA"/>
</dbReference>
<accession>A0ABY6BFQ2</accession>
<feature type="region of interest" description="Disordered" evidence="1">
    <location>
        <begin position="53"/>
        <end position="72"/>
    </location>
</feature>
<evidence type="ECO:0000256" key="1">
    <source>
        <dbReference type="SAM" id="MobiDB-lite"/>
    </source>
</evidence>
<evidence type="ECO:0000313" key="2">
    <source>
        <dbReference type="EMBL" id="UXI68858.1"/>
    </source>
</evidence>
<gene>
    <name evidence="2" type="ORF">N4264_04155</name>
</gene>
<dbReference type="Proteomes" id="UP001064632">
    <property type="component" value="Chromosome"/>
</dbReference>
<evidence type="ECO:0000313" key="3">
    <source>
        <dbReference type="Proteomes" id="UP001064632"/>
    </source>
</evidence>
<reference evidence="2" key="1">
    <citation type="submission" date="2022-09" db="EMBL/GenBank/DDBJ databases">
        <title>Tahibacter sp. nov., isolated from a fresh water.</title>
        <authorList>
            <person name="Baek J.H."/>
            <person name="Lee J.K."/>
            <person name="Kim J.M."/>
            <person name="Jeon C.O."/>
        </authorList>
    </citation>
    <scope>NUCLEOTIDE SEQUENCE</scope>
    <source>
        <strain evidence="2">W38</strain>
    </source>
</reference>
<sequence>MDACLPADFRIVPCDEPIDCSATGACGRIADDESDWLGGEALVSPLPLKEMQRHARRRPRTPVEDDPTWNVF</sequence>
<organism evidence="2 3">
    <name type="scientific">Tahibacter amnicola</name>
    <dbReference type="NCBI Taxonomy" id="2976241"/>
    <lineage>
        <taxon>Bacteria</taxon>
        <taxon>Pseudomonadati</taxon>
        <taxon>Pseudomonadota</taxon>
        <taxon>Gammaproteobacteria</taxon>
        <taxon>Lysobacterales</taxon>
        <taxon>Rhodanobacteraceae</taxon>
        <taxon>Tahibacter</taxon>
    </lineage>
</organism>